<keyword evidence="4" id="KW-1185">Reference proteome</keyword>
<dbReference type="Proteomes" id="UP000825051">
    <property type="component" value="Chromosome"/>
</dbReference>
<evidence type="ECO:0000313" key="4">
    <source>
        <dbReference type="Proteomes" id="UP000825051"/>
    </source>
</evidence>
<keyword evidence="2" id="KW-0812">Transmembrane</keyword>
<accession>A0A8F9TSQ2</accession>
<feature type="region of interest" description="Disordered" evidence="1">
    <location>
        <begin position="159"/>
        <end position="178"/>
    </location>
</feature>
<dbReference type="EMBL" id="CP080507">
    <property type="protein sequence ID" value="QYM78524.1"/>
    <property type="molecule type" value="Genomic_DNA"/>
</dbReference>
<keyword evidence="2" id="KW-0472">Membrane</keyword>
<evidence type="ECO:0000256" key="2">
    <source>
        <dbReference type="SAM" id="Phobius"/>
    </source>
</evidence>
<dbReference type="RefSeq" id="WP_220161628.1">
    <property type="nucleotide sequence ID" value="NZ_CP080507.1"/>
</dbReference>
<dbReference type="AlphaFoldDB" id="A0A8F9TSQ2"/>
<protein>
    <submittedName>
        <fullName evidence="3">Uncharacterized protein</fullName>
    </submittedName>
</protein>
<gene>
    <name evidence="3" type="ORF">K0B96_14660</name>
</gene>
<organism evidence="3 4">
    <name type="scientific">Horticoccus luteus</name>
    <dbReference type="NCBI Taxonomy" id="2862869"/>
    <lineage>
        <taxon>Bacteria</taxon>
        <taxon>Pseudomonadati</taxon>
        <taxon>Verrucomicrobiota</taxon>
        <taxon>Opitutia</taxon>
        <taxon>Opitutales</taxon>
        <taxon>Opitutaceae</taxon>
        <taxon>Horticoccus</taxon>
    </lineage>
</organism>
<reference evidence="3" key="1">
    <citation type="submission" date="2021-08" db="EMBL/GenBank/DDBJ databases">
        <title>Genome of a novel bacterium of the phylum Verrucomicrobia, Oleiharenicola sp. KSB-15.</title>
        <authorList>
            <person name="Chung J.-H."/>
            <person name="Ahn J.-H."/>
            <person name="Yoon Y."/>
            <person name="Kim D.-Y."/>
            <person name="An S.-H."/>
            <person name="Park I."/>
            <person name="Yeon J."/>
        </authorList>
    </citation>
    <scope>NUCLEOTIDE SEQUENCE</scope>
    <source>
        <strain evidence="3">KSB-15</strain>
    </source>
</reference>
<evidence type="ECO:0000256" key="1">
    <source>
        <dbReference type="SAM" id="MobiDB-lite"/>
    </source>
</evidence>
<feature type="compositionally biased region" description="Basic and acidic residues" evidence="1">
    <location>
        <begin position="57"/>
        <end position="82"/>
    </location>
</feature>
<evidence type="ECO:0000313" key="3">
    <source>
        <dbReference type="EMBL" id="QYM78524.1"/>
    </source>
</evidence>
<name>A0A8F9TSQ2_9BACT</name>
<keyword evidence="2" id="KW-1133">Transmembrane helix</keyword>
<feature type="region of interest" description="Disordered" evidence="1">
    <location>
        <begin position="57"/>
        <end position="87"/>
    </location>
</feature>
<feature type="compositionally biased region" description="Pro residues" evidence="1">
    <location>
        <begin position="169"/>
        <end position="178"/>
    </location>
</feature>
<proteinExistence type="predicted"/>
<sequence length="178" mass="20162">MKKWFYLIAPACMLVVFIFLYLGSTKKIAERDRQIAEKAHAAKVAEDQRKAEIEEKARLDAKRHAEERAAEEAKKEKERAEKWAAVGKDIQDQTDGYNKEAENLSKTVAELQQQLVQLRKSKEAANLEYLAAIKQVELARVDKRTAELDIQRMTDMIAKRAEQSAMAKPPAPPAPAKS</sequence>
<feature type="transmembrane region" description="Helical" evidence="2">
    <location>
        <begin position="6"/>
        <end position="23"/>
    </location>
</feature>
<dbReference type="KEGG" id="ole:K0B96_14660"/>